<dbReference type="InterPro" id="IPR009875">
    <property type="entry name" value="PilZ_domain"/>
</dbReference>
<dbReference type="Pfam" id="PF07238">
    <property type="entry name" value="PilZ"/>
    <property type="match status" value="1"/>
</dbReference>
<dbReference type="Gene3D" id="2.40.10.220">
    <property type="entry name" value="predicted glycosyltransferase like domains"/>
    <property type="match status" value="1"/>
</dbReference>
<dbReference type="InterPro" id="IPR009926">
    <property type="entry name" value="T3SS_YcgR_PilZN"/>
</dbReference>
<name>A0A1F7WFB9_9BACT</name>
<evidence type="ECO:0008006" key="5">
    <source>
        <dbReference type="Google" id="ProtNLM"/>
    </source>
</evidence>
<sequence length="249" mass="28773">MAGEQQPSTSTTYFEVTNLASLEKYLSKGQVVEIEVKLGLFAGQYKSRVGIMGDKYLSMSVPSIAGKHVHIWEKTVCHLNYMRSDGMYTFSARVVKSEIYPKPILYLSIPEKVEKIQRRRYVRVDGKMPVRMRLFKEDTSYEDQPEPFFDATTVNVSAGGLRLDSPKHKLELGDVYEFEFALDNYKYQNILGEIVRAAEMKNPQGNLLTYPDGTTMYNYGINFIQIHRVQKEKIISYVFKCEREMIAKR</sequence>
<evidence type="ECO:0000313" key="3">
    <source>
        <dbReference type="EMBL" id="OGM01503.1"/>
    </source>
</evidence>
<evidence type="ECO:0000259" key="2">
    <source>
        <dbReference type="Pfam" id="PF12945"/>
    </source>
</evidence>
<dbReference type="AlphaFoldDB" id="A0A1F7WFB9"/>
<comment type="caution">
    <text evidence="3">The sequence shown here is derived from an EMBL/GenBank/DDBJ whole genome shotgun (WGS) entry which is preliminary data.</text>
</comment>
<dbReference type="SUPFAM" id="SSF141371">
    <property type="entry name" value="PilZ domain-like"/>
    <property type="match status" value="1"/>
</dbReference>
<dbReference type="STRING" id="1817813.A2008_10980"/>
<feature type="domain" description="PilZ" evidence="1">
    <location>
        <begin position="117"/>
        <end position="239"/>
    </location>
</feature>
<gene>
    <name evidence="3" type="ORF">A2008_10980</name>
</gene>
<protein>
    <recommendedName>
        <fullName evidence="5">PilZ domain-containing protein</fullName>
    </recommendedName>
</protein>
<proteinExistence type="predicted"/>
<organism evidence="3 4">
    <name type="scientific">Candidatus Wallbacteria bacterium GWC2_49_35</name>
    <dbReference type="NCBI Taxonomy" id="1817813"/>
    <lineage>
        <taxon>Bacteria</taxon>
        <taxon>Candidatus Walliibacteriota</taxon>
    </lineage>
</organism>
<dbReference type="Pfam" id="PF12945">
    <property type="entry name" value="PilZNR"/>
    <property type="match status" value="1"/>
</dbReference>
<accession>A0A1F7WFB9</accession>
<feature type="domain" description="Type III secretion system flagellar brake protein YcgR PilZN" evidence="2">
    <location>
        <begin position="29"/>
        <end position="110"/>
    </location>
</feature>
<evidence type="ECO:0000259" key="1">
    <source>
        <dbReference type="Pfam" id="PF07238"/>
    </source>
</evidence>
<dbReference type="EMBL" id="MGFH01000235">
    <property type="protein sequence ID" value="OGM01503.1"/>
    <property type="molecule type" value="Genomic_DNA"/>
</dbReference>
<evidence type="ECO:0000313" key="4">
    <source>
        <dbReference type="Proteomes" id="UP000178735"/>
    </source>
</evidence>
<reference evidence="3 4" key="1">
    <citation type="journal article" date="2016" name="Nat. Commun.">
        <title>Thousands of microbial genomes shed light on interconnected biogeochemical processes in an aquifer system.</title>
        <authorList>
            <person name="Anantharaman K."/>
            <person name="Brown C.T."/>
            <person name="Hug L.A."/>
            <person name="Sharon I."/>
            <person name="Castelle C.J."/>
            <person name="Probst A.J."/>
            <person name="Thomas B.C."/>
            <person name="Singh A."/>
            <person name="Wilkins M.J."/>
            <person name="Karaoz U."/>
            <person name="Brodie E.L."/>
            <person name="Williams K.H."/>
            <person name="Hubbard S.S."/>
            <person name="Banfield J.F."/>
        </authorList>
    </citation>
    <scope>NUCLEOTIDE SEQUENCE [LARGE SCALE GENOMIC DNA]</scope>
</reference>
<dbReference type="Proteomes" id="UP000178735">
    <property type="component" value="Unassembled WGS sequence"/>
</dbReference>
<dbReference type="GO" id="GO:0035438">
    <property type="term" value="F:cyclic-di-GMP binding"/>
    <property type="evidence" value="ECO:0007669"/>
    <property type="project" value="InterPro"/>
</dbReference>